<keyword evidence="2" id="KW-1185">Reference proteome</keyword>
<reference evidence="1" key="1">
    <citation type="journal article" date="2013" name="Genome Announc.">
        <title>Draft Genome Sequence of Agarivorans albus Strain MKT 106T, an Agarolytic Marine Bacterium.</title>
        <authorList>
            <person name="Yasuike M."/>
            <person name="Nakamura Y."/>
            <person name="Kai W."/>
            <person name="Fujiwara A."/>
            <person name="Fukui Y."/>
            <person name="Satomi M."/>
            <person name="Sano M."/>
        </authorList>
    </citation>
    <scope>NUCLEOTIDE SEQUENCE [LARGE SCALE GENOMIC DNA]</scope>
</reference>
<evidence type="ECO:0000313" key="1">
    <source>
        <dbReference type="EMBL" id="GAD03774.1"/>
    </source>
</evidence>
<evidence type="ECO:0000313" key="2">
    <source>
        <dbReference type="Proteomes" id="UP000014461"/>
    </source>
</evidence>
<dbReference type="AlphaFoldDB" id="R9PR01"/>
<comment type="caution">
    <text evidence="1">The sequence shown here is derived from an EMBL/GenBank/DDBJ whole genome shotgun (WGS) entry which is preliminary data.</text>
</comment>
<sequence length="248" mass="28106">MNVIENNTLAVIVPQIQLQLGYQIVELGHSYFSIQSLVSIEDFHHLADLMEGNIEGPLSSRFSQEYMALAVLGAINYWLQKKQLEPDDLNTAKRLSTKLGDYLNSLSQKRKESANLSLPAPDQANIGEHYCLFEFADDWQVKVGKCNSKQAFGIYFVCPLVCDVEPPLAYMLQQINAYTQALSIAQFNEAEVKPCLQQELSNWLAQFSLQHPQAVQSYTEWEFEELSLTEQALCEVYCQAQSLKEALI</sequence>
<dbReference type="Proteomes" id="UP000014461">
    <property type="component" value="Unassembled WGS sequence"/>
</dbReference>
<accession>R9PR01</accession>
<name>R9PR01_AGAAL</name>
<dbReference type="EMBL" id="BARX01000033">
    <property type="protein sequence ID" value="GAD03774.1"/>
    <property type="molecule type" value="Genomic_DNA"/>
</dbReference>
<dbReference type="RefSeq" id="WP_016403541.1">
    <property type="nucleotide sequence ID" value="NZ_BARX01000033.1"/>
</dbReference>
<organism evidence="1 2">
    <name type="scientific">Agarivorans albus MKT 106</name>
    <dbReference type="NCBI Taxonomy" id="1331007"/>
    <lineage>
        <taxon>Bacteria</taxon>
        <taxon>Pseudomonadati</taxon>
        <taxon>Pseudomonadota</taxon>
        <taxon>Gammaproteobacteria</taxon>
        <taxon>Alteromonadales</taxon>
        <taxon>Alteromonadaceae</taxon>
        <taxon>Agarivorans</taxon>
    </lineage>
</organism>
<proteinExistence type="predicted"/>
<protein>
    <submittedName>
        <fullName evidence="1">Uncharacterized protein</fullName>
    </submittedName>
</protein>
<gene>
    <name evidence="1" type="ORF">AALB_3854</name>
</gene>